<feature type="region of interest" description="Disordered" evidence="13">
    <location>
        <begin position="513"/>
        <end position="536"/>
    </location>
</feature>
<dbReference type="Pfam" id="PF02861">
    <property type="entry name" value="Clp_N"/>
    <property type="match status" value="1"/>
</dbReference>
<dbReference type="InterPro" id="IPR001270">
    <property type="entry name" value="ClpA/B"/>
</dbReference>
<evidence type="ECO:0000256" key="1">
    <source>
        <dbReference type="ARBA" id="ARBA00008675"/>
    </source>
</evidence>
<keyword evidence="3 10" id="KW-0677">Repeat</keyword>
<reference evidence="16" key="1">
    <citation type="journal article" date="2019" name="Int. J. Syst. Evol. Microbiol.">
        <title>The Global Catalogue of Microorganisms (GCM) 10K type strain sequencing project: providing services to taxonomists for standard genome sequencing and annotation.</title>
        <authorList>
            <consortium name="The Broad Institute Genomics Platform"/>
            <consortium name="The Broad Institute Genome Sequencing Center for Infectious Disease"/>
            <person name="Wu L."/>
            <person name="Ma J."/>
        </authorList>
    </citation>
    <scope>NUCLEOTIDE SEQUENCE [LARGE SCALE GENOMIC DNA]</scope>
    <source>
        <strain evidence="16">JCM 16673</strain>
    </source>
</reference>
<feature type="coiled-coil region" evidence="12">
    <location>
        <begin position="412"/>
        <end position="492"/>
    </location>
</feature>
<dbReference type="Pfam" id="PF17871">
    <property type="entry name" value="AAA_lid_9"/>
    <property type="match status" value="1"/>
</dbReference>
<dbReference type="CDD" id="cd00009">
    <property type="entry name" value="AAA"/>
    <property type="match status" value="1"/>
</dbReference>
<evidence type="ECO:0000313" key="15">
    <source>
        <dbReference type="EMBL" id="GAA4019893.1"/>
    </source>
</evidence>
<evidence type="ECO:0000259" key="14">
    <source>
        <dbReference type="PROSITE" id="PS51903"/>
    </source>
</evidence>
<dbReference type="Gene3D" id="1.10.8.60">
    <property type="match status" value="1"/>
</dbReference>
<dbReference type="PRINTS" id="PR00300">
    <property type="entry name" value="CLPPROTEASEA"/>
</dbReference>
<feature type="domain" description="Clp R" evidence="14">
    <location>
        <begin position="3"/>
        <end position="146"/>
    </location>
</feature>
<dbReference type="PANTHER" id="PTHR11638">
    <property type="entry name" value="ATP-DEPENDENT CLP PROTEASE"/>
    <property type="match status" value="1"/>
</dbReference>
<evidence type="ECO:0000256" key="4">
    <source>
        <dbReference type="ARBA" id="ARBA00022741"/>
    </source>
</evidence>
<dbReference type="Pfam" id="PF07724">
    <property type="entry name" value="AAA_2"/>
    <property type="match status" value="1"/>
</dbReference>
<evidence type="ECO:0000256" key="6">
    <source>
        <dbReference type="ARBA" id="ARBA00023054"/>
    </source>
</evidence>
<comment type="subunit">
    <text evidence="9">Homohexamer. The oligomerization is ATP-dependent.</text>
</comment>
<evidence type="ECO:0000256" key="7">
    <source>
        <dbReference type="ARBA" id="ARBA00023186"/>
    </source>
</evidence>
<dbReference type="EMBL" id="BAAAZE010000007">
    <property type="protein sequence ID" value="GAA4019893.1"/>
    <property type="molecule type" value="Genomic_DNA"/>
</dbReference>
<dbReference type="InterPro" id="IPR004176">
    <property type="entry name" value="Clp_R_N"/>
</dbReference>
<dbReference type="Gene3D" id="1.10.1780.10">
    <property type="entry name" value="Clp, N-terminal domain"/>
    <property type="match status" value="1"/>
</dbReference>
<dbReference type="InterPro" id="IPR019489">
    <property type="entry name" value="Clp_ATPase_C"/>
</dbReference>
<keyword evidence="12" id="KW-0963">Cytoplasm</keyword>
<dbReference type="PROSITE" id="PS51903">
    <property type="entry name" value="CLP_R"/>
    <property type="match status" value="1"/>
</dbReference>
<dbReference type="NCBIfam" id="TIGR03346">
    <property type="entry name" value="chaperone_ClpB"/>
    <property type="match status" value="1"/>
</dbReference>
<evidence type="ECO:0000256" key="12">
    <source>
        <dbReference type="RuleBase" id="RU362034"/>
    </source>
</evidence>
<evidence type="ECO:0000256" key="10">
    <source>
        <dbReference type="PROSITE-ProRule" id="PRU01251"/>
    </source>
</evidence>
<dbReference type="PROSITE" id="PS00871">
    <property type="entry name" value="CLPAB_2"/>
    <property type="match status" value="1"/>
</dbReference>
<evidence type="ECO:0000256" key="8">
    <source>
        <dbReference type="ARBA" id="ARBA00025613"/>
    </source>
</evidence>
<dbReference type="InterPro" id="IPR041546">
    <property type="entry name" value="ClpA/ClpB_AAA_lid"/>
</dbReference>
<evidence type="ECO:0000313" key="16">
    <source>
        <dbReference type="Proteomes" id="UP001501353"/>
    </source>
</evidence>
<dbReference type="SUPFAM" id="SSF52540">
    <property type="entry name" value="P-loop containing nucleoside triphosphate hydrolases"/>
    <property type="match status" value="2"/>
</dbReference>
<dbReference type="InterPro" id="IPR050130">
    <property type="entry name" value="ClpA_ClpB"/>
</dbReference>
<evidence type="ECO:0000256" key="13">
    <source>
        <dbReference type="SAM" id="MobiDB-lite"/>
    </source>
</evidence>
<comment type="similarity">
    <text evidence="1 11">Belongs to the ClpA/ClpB family.</text>
</comment>
<comment type="subcellular location">
    <subcellularLocation>
        <location evidence="12">Cytoplasm</location>
    </subcellularLocation>
</comment>
<dbReference type="InterPro" id="IPR003959">
    <property type="entry name" value="ATPase_AAA_core"/>
</dbReference>
<evidence type="ECO:0000256" key="11">
    <source>
        <dbReference type="RuleBase" id="RU004432"/>
    </source>
</evidence>
<evidence type="ECO:0000256" key="5">
    <source>
        <dbReference type="ARBA" id="ARBA00022840"/>
    </source>
</evidence>
<dbReference type="InterPro" id="IPR028299">
    <property type="entry name" value="ClpA/B_CS2"/>
</dbReference>
<dbReference type="InterPro" id="IPR018368">
    <property type="entry name" value="ClpA/B_CS1"/>
</dbReference>
<name>A0ABP7T284_9BURK</name>
<dbReference type="PROSITE" id="PS00870">
    <property type="entry name" value="CLPAB_1"/>
    <property type="match status" value="1"/>
</dbReference>
<dbReference type="Proteomes" id="UP001501353">
    <property type="component" value="Unassembled WGS sequence"/>
</dbReference>
<dbReference type="InterPro" id="IPR003593">
    <property type="entry name" value="AAA+_ATPase"/>
</dbReference>
<accession>A0ABP7T284</accession>
<dbReference type="SMART" id="SM00382">
    <property type="entry name" value="AAA"/>
    <property type="match status" value="2"/>
</dbReference>
<protein>
    <recommendedName>
        <fullName evidence="2 12">Chaperone protein ClpB</fullName>
    </recommendedName>
</protein>
<comment type="subunit">
    <text evidence="12">Homohexamer; The oligomerization is ATP-dependent.</text>
</comment>
<dbReference type="SUPFAM" id="SSF81923">
    <property type="entry name" value="Double Clp-N motif"/>
    <property type="match status" value="1"/>
</dbReference>
<organism evidence="15 16">
    <name type="scientific">Actimicrobium antarcticum</name>
    <dbReference type="NCBI Taxonomy" id="1051899"/>
    <lineage>
        <taxon>Bacteria</taxon>
        <taxon>Pseudomonadati</taxon>
        <taxon>Pseudomonadota</taxon>
        <taxon>Betaproteobacteria</taxon>
        <taxon>Burkholderiales</taxon>
        <taxon>Oxalobacteraceae</taxon>
        <taxon>Actimicrobium</taxon>
    </lineage>
</organism>
<evidence type="ECO:0000256" key="3">
    <source>
        <dbReference type="ARBA" id="ARBA00022737"/>
    </source>
</evidence>
<dbReference type="SMART" id="SM01086">
    <property type="entry name" value="ClpB_D2-small"/>
    <property type="match status" value="1"/>
</dbReference>
<dbReference type="InterPro" id="IPR027417">
    <property type="entry name" value="P-loop_NTPase"/>
</dbReference>
<proteinExistence type="inferred from homology"/>
<dbReference type="CDD" id="cd19499">
    <property type="entry name" value="RecA-like_ClpB_Hsp104-like"/>
    <property type="match status" value="1"/>
</dbReference>
<keyword evidence="4 11" id="KW-0547">Nucleotide-binding</keyword>
<keyword evidence="16" id="KW-1185">Reference proteome</keyword>
<dbReference type="Pfam" id="PF10431">
    <property type="entry name" value="ClpB_D2-small"/>
    <property type="match status" value="1"/>
</dbReference>
<keyword evidence="5 11" id="KW-0067">ATP-binding</keyword>
<dbReference type="InterPro" id="IPR017730">
    <property type="entry name" value="Chaperonin_ClpB"/>
</dbReference>
<comment type="function">
    <text evidence="8">Part of a stress-induced multi-chaperone system, it is involved in the recovery of the cell from heat-induced damage, in cooperation with DnaK, DnaJ and GrpE. Acts before DnaK, in the processing of protein aggregates. Protein binding stimulates the ATPase activity; ATP hydrolysis unfolds the denatured protein aggregates, which probably helps expose new hydrophobic binding sites on the surface of ClpB-bound aggregates, contributing to the solubilization and refolding of denatured protein aggregates by DnaK.</text>
</comment>
<keyword evidence="6 12" id="KW-0175">Coiled coil</keyword>
<evidence type="ECO:0000256" key="2">
    <source>
        <dbReference type="ARBA" id="ARBA00017574"/>
    </source>
</evidence>
<gene>
    <name evidence="12 15" type="primary">clpB</name>
    <name evidence="15" type="ORF">GCM10022212_15350</name>
</gene>
<dbReference type="RefSeq" id="WP_344762687.1">
    <property type="nucleotide sequence ID" value="NZ_BAAAZE010000007.1"/>
</dbReference>
<comment type="caution">
    <text evidence="15">The sequence shown here is derived from an EMBL/GenBank/DDBJ whole genome shotgun (WGS) entry which is preliminary data.</text>
</comment>
<dbReference type="Pfam" id="PF00004">
    <property type="entry name" value="AAA"/>
    <property type="match status" value="1"/>
</dbReference>
<dbReference type="InterPro" id="IPR036628">
    <property type="entry name" value="Clp_N_dom_sf"/>
</dbReference>
<keyword evidence="7 11" id="KW-0143">Chaperone</keyword>
<sequence length="869" mass="96018">MRLDKLTTKLQEALSDAQSLAVGNDNPYIEPAHLLVALLNQDDGGARSLLQRAGANLGGLTAALKSAMERLPKVSGTGGEVQVGRELGALLNVADKEAQKRGDQFIASEMILLGLTDDKSEAGKAARENGLTRKALEAAIDAVSGGAQVNSADSEGQREALAKYTIDLTERARLGKLDPVIGRDDEIRRAIQVLQRRTKNNPVLIGEPGVGKTAIVEGLAQRIVNGEVPDSLKSKRVLSLDMAALVAGAKYRGEFEERLKAVLKDLAKDEGQTIVFIDELHTMVGAGKADGAMDAGNMLKPALARGELHCVGATTLDEYRKYIEKDAALERRFQKILVAEPTVEATIAILRGLQERYEVHHGVDITDPAIVAAAELSHRYITDRFLPDKAIDLIDEAAAKIKIEIDSRPEVMDKLDRRTIQLKIEREAIRKEKDEASQRRLSLIEEEILRGEREYADLEEIWRAEKAAVQGSQHIKEEIEQVRLQMEEATRKSDWQTVSELQYGKLPELEKALEAQSRQDEQTSNTSGSGKPKLLRTQVGAEEIAEIVSRATGIPVSKMMQGERDKLVHMEEFLHQRVIGQHEAIVAVSDAIRRSRAGLSDPNRPYGSFMFLGPTGVGKTELCKALAGFLFDTEESMIRIDMSEFMEKHSVARLIGAPPGYVGYDEGGYLTEAVRRRPYSVILLDEIEKAHPDVFNVLLQVLDDGRMTDGQGRTVDFKNTVIVMTSNLGSHKIQAMEESEPALVKMAVMAEVRQHFRPEFINRIDEIVVFHALDEKHIGAIARIQLKILEQRLGKMDMRLEITEAALQKIAEAGFDPVYGARPLKRAIQQQIENPLSKQILEGKYGPKDLILIDVDHGDLTFGKGVAEV</sequence>
<keyword evidence="12" id="KW-0346">Stress response</keyword>
<evidence type="ECO:0000256" key="9">
    <source>
        <dbReference type="ARBA" id="ARBA00026057"/>
    </source>
</evidence>
<dbReference type="Gene3D" id="3.40.50.300">
    <property type="entry name" value="P-loop containing nucleotide triphosphate hydrolases"/>
    <property type="match status" value="3"/>
</dbReference>
<dbReference type="PANTHER" id="PTHR11638:SF18">
    <property type="entry name" value="HEAT SHOCK PROTEIN 104"/>
    <property type="match status" value="1"/>
</dbReference>